<dbReference type="GO" id="GO:0030246">
    <property type="term" value="F:carbohydrate binding"/>
    <property type="evidence" value="ECO:0007669"/>
    <property type="project" value="InterPro"/>
</dbReference>
<evidence type="ECO:0000256" key="1">
    <source>
        <dbReference type="SAM" id="SignalP"/>
    </source>
</evidence>
<name>A0A919NKY4_9ACTN</name>
<keyword evidence="3" id="KW-1185">Reference proteome</keyword>
<dbReference type="AlphaFoldDB" id="A0A919NKY4"/>
<sequence length="224" mass="22832">MFTIRGRRALATVAAAMLAGLSILTGATPAQAQHGPLGQPTITFPDGSESVAGGTVTVTFDAGGDRRVTGFRYSLGTTDLGLTATATERGGTATVTLGVGTITGDRSLVAAVVDGHGRVGPMTQAAIHVTPTYQFTGRVLNAATFLGVPDVVVTLEPGNLQATTDADGEYAFAAVPVGYYTVSATAEGFCSPSQTFLISGQGVEYEIYLFALDSEVCSPAEVTS</sequence>
<protein>
    <recommendedName>
        <fullName evidence="4">Alpha-amylase</fullName>
    </recommendedName>
</protein>
<dbReference type="Gene3D" id="2.60.40.1120">
    <property type="entry name" value="Carboxypeptidase-like, regulatory domain"/>
    <property type="match status" value="1"/>
</dbReference>
<organism evidence="2 3">
    <name type="scientific">Paractinoplanes tereljensis</name>
    <dbReference type="NCBI Taxonomy" id="571912"/>
    <lineage>
        <taxon>Bacteria</taxon>
        <taxon>Bacillati</taxon>
        <taxon>Actinomycetota</taxon>
        <taxon>Actinomycetes</taxon>
        <taxon>Micromonosporales</taxon>
        <taxon>Micromonosporaceae</taxon>
        <taxon>Paractinoplanes</taxon>
    </lineage>
</organism>
<evidence type="ECO:0008006" key="4">
    <source>
        <dbReference type="Google" id="ProtNLM"/>
    </source>
</evidence>
<feature type="chain" id="PRO_5037530646" description="Alpha-amylase" evidence="1">
    <location>
        <begin position="33"/>
        <end position="224"/>
    </location>
</feature>
<evidence type="ECO:0000313" key="2">
    <source>
        <dbReference type="EMBL" id="GIF20068.1"/>
    </source>
</evidence>
<dbReference type="InterPro" id="IPR013784">
    <property type="entry name" value="Carb-bd-like_fold"/>
</dbReference>
<dbReference type="EMBL" id="BOMY01000020">
    <property type="protein sequence ID" value="GIF20068.1"/>
    <property type="molecule type" value="Genomic_DNA"/>
</dbReference>
<gene>
    <name evidence="2" type="ORF">Ate02nite_27980</name>
</gene>
<comment type="caution">
    <text evidence="2">The sequence shown here is derived from an EMBL/GenBank/DDBJ whole genome shotgun (WGS) entry which is preliminary data.</text>
</comment>
<accession>A0A919NKY4</accession>
<dbReference type="Pfam" id="PF13620">
    <property type="entry name" value="CarboxypepD_reg"/>
    <property type="match status" value="1"/>
</dbReference>
<proteinExistence type="predicted"/>
<reference evidence="2" key="1">
    <citation type="submission" date="2021-01" db="EMBL/GenBank/DDBJ databases">
        <title>Whole genome shotgun sequence of Actinoplanes tereljensis NBRC 105297.</title>
        <authorList>
            <person name="Komaki H."/>
            <person name="Tamura T."/>
        </authorList>
    </citation>
    <scope>NUCLEOTIDE SEQUENCE</scope>
    <source>
        <strain evidence="2">NBRC 105297</strain>
    </source>
</reference>
<feature type="signal peptide" evidence="1">
    <location>
        <begin position="1"/>
        <end position="32"/>
    </location>
</feature>
<dbReference type="Proteomes" id="UP000623608">
    <property type="component" value="Unassembled WGS sequence"/>
</dbReference>
<keyword evidence="1" id="KW-0732">Signal</keyword>
<dbReference type="RefSeq" id="WP_203805350.1">
    <property type="nucleotide sequence ID" value="NZ_BOMY01000020.1"/>
</dbReference>
<dbReference type="SUPFAM" id="SSF49452">
    <property type="entry name" value="Starch-binding domain-like"/>
    <property type="match status" value="1"/>
</dbReference>
<evidence type="ECO:0000313" key="3">
    <source>
        <dbReference type="Proteomes" id="UP000623608"/>
    </source>
</evidence>